<accession>A0A8D0CET5</accession>
<reference evidence="1" key="1">
    <citation type="submission" date="2025-08" db="UniProtKB">
        <authorList>
            <consortium name="Ensembl"/>
        </authorList>
    </citation>
    <scope>IDENTIFICATION</scope>
</reference>
<dbReference type="GO" id="GO:0034446">
    <property type="term" value="P:substrate adhesion-dependent cell spreading"/>
    <property type="evidence" value="ECO:0007669"/>
    <property type="project" value="Ensembl"/>
</dbReference>
<evidence type="ECO:0000313" key="2">
    <source>
        <dbReference type="Proteomes" id="UP000694421"/>
    </source>
</evidence>
<dbReference type="Ensembl" id="ENSSMRT00000022605.1">
    <property type="protein sequence ID" value="ENSSMRP00000019276.1"/>
    <property type="gene ID" value="ENSSMRG00000015019.1"/>
</dbReference>
<reference evidence="1" key="2">
    <citation type="submission" date="2025-09" db="UniProtKB">
        <authorList>
            <consortium name="Ensembl"/>
        </authorList>
    </citation>
    <scope>IDENTIFICATION</scope>
</reference>
<protein>
    <submittedName>
        <fullName evidence="1">A-kinase interacting protein 1</fullName>
    </submittedName>
</protein>
<dbReference type="GeneTree" id="ENSGT00390000017064"/>
<dbReference type="GO" id="GO:0005654">
    <property type="term" value="C:nucleoplasm"/>
    <property type="evidence" value="ECO:0007669"/>
    <property type="project" value="Ensembl"/>
</dbReference>
<dbReference type="AlphaFoldDB" id="A0A8D0CET5"/>
<keyword evidence="2" id="KW-1185">Reference proteome</keyword>
<proteinExistence type="predicted"/>
<dbReference type="InterPro" id="IPR033214">
    <property type="entry name" value="AKIP1"/>
</dbReference>
<dbReference type="PANTHER" id="PTHR14330">
    <property type="entry name" value="A-KINASE-INTERACTING PROTEIN 1"/>
    <property type="match status" value="1"/>
</dbReference>
<sequence>MEPHAGNLDRYRMQRTATLAQEVLERAKTRKLNWPLPALQRRTFQEVEDKDAFLAATFASVAEHMGHISAECERYYCCVPPFQFKEYEVAHIFRYHSNQASQNLLKAFQDEESKSGPIVEEPAYADIESSALIPRKNDSDSDPKDVYIDVSPGTYTIGVFSHEDTIKQTHLVKIQPGQTVNLTFDL</sequence>
<dbReference type="GO" id="GO:1901222">
    <property type="term" value="P:regulation of non-canonical NF-kappaB signal transduction"/>
    <property type="evidence" value="ECO:0007669"/>
    <property type="project" value="InterPro"/>
</dbReference>
<name>A0A8D0CET5_SALMN</name>
<dbReference type="Proteomes" id="UP000694421">
    <property type="component" value="Unplaced"/>
</dbReference>
<dbReference type="OMA" id="RIMAEFM"/>
<evidence type="ECO:0000313" key="1">
    <source>
        <dbReference type="Ensembl" id="ENSSMRP00000019276.1"/>
    </source>
</evidence>
<dbReference type="PANTHER" id="PTHR14330:SF2">
    <property type="entry name" value="A-KINASE-INTERACTING PROTEIN 1"/>
    <property type="match status" value="1"/>
</dbReference>
<organism evidence="1 2">
    <name type="scientific">Salvator merianae</name>
    <name type="common">Argentine black and white tegu</name>
    <name type="synonym">Tupinambis merianae</name>
    <dbReference type="NCBI Taxonomy" id="96440"/>
    <lineage>
        <taxon>Eukaryota</taxon>
        <taxon>Metazoa</taxon>
        <taxon>Chordata</taxon>
        <taxon>Craniata</taxon>
        <taxon>Vertebrata</taxon>
        <taxon>Euteleostomi</taxon>
        <taxon>Lepidosauria</taxon>
        <taxon>Squamata</taxon>
        <taxon>Bifurcata</taxon>
        <taxon>Unidentata</taxon>
        <taxon>Episquamata</taxon>
        <taxon>Laterata</taxon>
        <taxon>Teiioidea</taxon>
        <taxon>Teiidae</taxon>
        <taxon>Salvator</taxon>
    </lineage>
</organism>